<name>A0A1H9ZBK8_9FIRM</name>
<dbReference type="EMBL" id="FOHN01000003">
    <property type="protein sequence ID" value="SES78440.1"/>
    <property type="molecule type" value="Genomic_DNA"/>
</dbReference>
<keyword evidence="2" id="KW-1185">Reference proteome</keyword>
<sequence length="223" mass="25825">MINNAQAEKKVVILFSGGIDCSLSVLQLRKEGYHLDLLHFEHGASISNGLHKIRYKEIEQVVGEKNIQLIEMSHRGLFRKLSLANIEQDFQRYHTNLICLGCRMAMHTETIIYCLCNDIKTAADGSTGYQNDFPEQNKVSLEFFKKLYGRYGITYKTVLSDIQDKKEIKYKLLDNGISIQSMEDTCLFSNTFSKTEDEKISDFLERRLNICCDYIDERIKLVR</sequence>
<dbReference type="SUPFAM" id="SSF52402">
    <property type="entry name" value="Adenine nucleotide alpha hydrolases-like"/>
    <property type="match status" value="1"/>
</dbReference>
<dbReference type="Gene3D" id="3.40.50.620">
    <property type="entry name" value="HUPs"/>
    <property type="match status" value="1"/>
</dbReference>
<keyword evidence="1" id="KW-0808">Transferase</keyword>
<evidence type="ECO:0000313" key="1">
    <source>
        <dbReference type="EMBL" id="SES78440.1"/>
    </source>
</evidence>
<dbReference type="AlphaFoldDB" id="A0A1H9ZBK8"/>
<reference evidence="1 2" key="1">
    <citation type="submission" date="2016-10" db="EMBL/GenBank/DDBJ databases">
        <authorList>
            <person name="de Groot N.N."/>
        </authorList>
    </citation>
    <scope>NUCLEOTIDE SEQUENCE [LARGE SCALE GENOMIC DNA]</scope>
    <source>
        <strain evidence="1 2">DSM 1801</strain>
    </source>
</reference>
<dbReference type="Proteomes" id="UP000199800">
    <property type="component" value="Unassembled WGS sequence"/>
</dbReference>
<organism evidence="1 2">
    <name type="scientific">[Clostridium] polysaccharolyticum</name>
    <dbReference type="NCBI Taxonomy" id="29364"/>
    <lineage>
        <taxon>Bacteria</taxon>
        <taxon>Bacillati</taxon>
        <taxon>Bacillota</taxon>
        <taxon>Clostridia</taxon>
        <taxon>Lachnospirales</taxon>
        <taxon>Lachnospiraceae</taxon>
    </lineage>
</organism>
<gene>
    <name evidence="1" type="ORF">SAMN04487772_10389</name>
</gene>
<dbReference type="STRING" id="29364.SAMN04487772_10389"/>
<accession>A0A1H9ZBK8</accession>
<evidence type="ECO:0000313" key="2">
    <source>
        <dbReference type="Proteomes" id="UP000199800"/>
    </source>
</evidence>
<protein>
    <submittedName>
        <fullName evidence="1">tRNA methyl transferase</fullName>
    </submittedName>
</protein>
<dbReference type="Pfam" id="PF03054">
    <property type="entry name" value="tRNA_Me_trans"/>
    <property type="match status" value="1"/>
</dbReference>
<proteinExistence type="predicted"/>
<dbReference type="InterPro" id="IPR014729">
    <property type="entry name" value="Rossmann-like_a/b/a_fold"/>
</dbReference>
<dbReference type="OrthoDB" id="5180851at2"/>
<dbReference type="RefSeq" id="WP_092476194.1">
    <property type="nucleotide sequence ID" value="NZ_FOHN01000003.1"/>
</dbReference>
<dbReference type="GO" id="GO:0016740">
    <property type="term" value="F:transferase activity"/>
    <property type="evidence" value="ECO:0007669"/>
    <property type="project" value="UniProtKB-KW"/>
</dbReference>